<proteinExistence type="predicted"/>
<organism evidence="1 2">
    <name type="scientific">Cymbomonas tetramitiformis</name>
    <dbReference type="NCBI Taxonomy" id="36881"/>
    <lineage>
        <taxon>Eukaryota</taxon>
        <taxon>Viridiplantae</taxon>
        <taxon>Chlorophyta</taxon>
        <taxon>Pyramimonadophyceae</taxon>
        <taxon>Pyramimonadales</taxon>
        <taxon>Pyramimonadaceae</taxon>
        <taxon>Cymbomonas</taxon>
    </lineage>
</organism>
<evidence type="ECO:0000313" key="2">
    <source>
        <dbReference type="Proteomes" id="UP001190700"/>
    </source>
</evidence>
<evidence type="ECO:0000313" key="1">
    <source>
        <dbReference type="EMBL" id="KAK3269957.1"/>
    </source>
</evidence>
<dbReference type="EMBL" id="LGRX02010646">
    <property type="protein sequence ID" value="KAK3269957.1"/>
    <property type="molecule type" value="Genomic_DNA"/>
</dbReference>
<name>A0AAE0L304_9CHLO</name>
<protein>
    <submittedName>
        <fullName evidence="1">Uncharacterized protein</fullName>
    </submittedName>
</protein>
<comment type="caution">
    <text evidence="1">The sequence shown here is derived from an EMBL/GenBank/DDBJ whole genome shotgun (WGS) entry which is preliminary data.</text>
</comment>
<reference evidence="1 2" key="1">
    <citation type="journal article" date="2015" name="Genome Biol. Evol.">
        <title>Comparative Genomics of a Bacterivorous Green Alga Reveals Evolutionary Causalities and Consequences of Phago-Mixotrophic Mode of Nutrition.</title>
        <authorList>
            <person name="Burns J.A."/>
            <person name="Paasch A."/>
            <person name="Narechania A."/>
            <person name="Kim E."/>
        </authorList>
    </citation>
    <scope>NUCLEOTIDE SEQUENCE [LARGE SCALE GENOMIC DNA]</scope>
    <source>
        <strain evidence="1 2">PLY_AMNH</strain>
    </source>
</reference>
<dbReference type="AlphaFoldDB" id="A0AAE0L304"/>
<accession>A0AAE0L304</accession>
<gene>
    <name evidence="1" type="ORF">CYMTET_21619</name>
</gene>
<dbReference type="Proteomes" id="UP001190700">
    <property type="component" value="Unassembled WGS sequence"/>
</dbReference>
<keyword evidence="2" id="KW-1185">Reference proteome</keyword>
<sequence>MCLCTYTVLAFAPSGRPDMGTALQRANVLTDEDGAKVVLTKEKGSNHKVPKRRLSIPWWGLEQVIQALGALDTILG</sequence>